<sequence length="224" mass="24038">MPPPQTLFDAASAQLPLFDDLSDAVIERLALGGFGRGLLTAALRARLRKAGLADMAALARAAPADLAAVRKIGPVRLAAIRAHILDELARLLPGARTMHDQHSTDRRRLTRLRTVPADALRLIPPLMERYGSDGPNWADLALMRRAEAARVLRVSDADLDGIVAAFVRALRPAPQHTPSSTTAHEANAAGDARAETAHAELLRERDREWDEAAPGRSSPSTGAI</sequence>
<dbReference type="AlphaFoldDB" id="A0A169QGW0"/>
<evidence type="ECO:0000313" key="3">
    <source>
        <dbReference type="Proteomes" id="UP000218288"/>
    </source>
</evidence>
<dbReference type="EMBL" id="AP014809">
    <property type="protein sequence ID" value="BAU88886.1"/>
    <property type="molecule type" value="Genomic_DNA"/>
</dbReference>
<name>A0A169QGW0_9HYPH</name>
<dbReference type="Gene3D" id="1.10.150.20">
    <property type="entry name" value="5' to 3' exonuclease, C-terminal subdomain"/>
    <property type="match status" value="1"/>
</dbReference>
<feature type="compositionally biased region" description="Basic and acidic residues" evidence="1">
    <location>
        <begin position="192"/>
        <end position="210"/>
    </location>
</feature>
<protein>
    <submittedName>
        <fullName evidence="2">Uncharacterized protein</fullName>
    </submittedName>
</protein>
<evidence type="ECO:0000313" key="2">
    <source>
        <dbReference type="EMBL" id="BAU88886.1"/>
    </source>
</evidence>
<accession>A0A169QGW0</accession>
<evidence type="ECO:0000256" key="1">
    <source>
        <dbReference type="SAM" id="MobiDB-lite"/>
    </source>
</evidence>
<dbReference type="Proteomes" id="UP000218288">
    <property type="component" value="Chromosome"/>
</dbReference>
<proteinExistence type="predicted"/>
<reference evidence="2 3" key="1">
    <citation type="journal article" date="2016" name="Genome Announc.">
        <title>Complete Genome Sequence of Methylobacterium populi P-1M, Isolated from Pink-Pigmented Household Biofilm.</title>
        <authorList>
            <person name="Morohoshi T."/>
            <person name="Ikeda T."/>
        </authorList>
    </citation>
    <scope>NUCLEOTIDE SEQUENCE [LARGE SCALE GENOMIC DNA]</scope>
    <source>
        <strain evidence="2 3">P-1M</strain>
    </source>
</reference>
<organism evidence="2 3">
    <name type="scientific">Methylorubrum populi</name>
    <dbReference type="NCBI Taxonomy" id="223967"/>
    <lineage>
        <taxon>Bacteria</taxon>
        <taxon>Pseudomonadati</taxon>
        <taxon>Pseudomonadota</taxon>
        <taxon>Alphaproteobacteria</taxon>
        <taxon>Hyphomicrobiales</taxon>
        <taxon>Methylobacteriaceae</taxon>
        <taxon>Methylorubrum</taxon>
    </lineage>
</organism>
<feature type="region of interest" description="Disordered" evidence="1">
    <location>
        <begin position="173"/>
        <end position="224"/>
    </location>
</feature>
<gene>
    <name evidence="2" type="ORF">MPPM_0281</name>
</gene>